<reference evidence="2 3" key="1">
    <citation type="journal article" date="2021" name="Int. J. Syst. Evol. Microbiol.">
        <title>Halobaculum halophilum sp. nov. and Halobaculum salinum sp. nov., isolated from salt lake and saline soil.</title>
        <authorList>
            <person name="Cui H.L."/>
            <person name="Shi X.W."/>
            <person name="Yin X.M."/>
            <person name="Yang X.Y."/>
            <person name="Hou J."/>
            <person name="Zhu L."/>
        </authorList>
    </citation>
    <scope>NUCLEOTIDE SEQUENCE [LARGE SCALE GENOMIC DNA]</scope>
    <source>
        <strain evidence="2 3">NBRC 109044</strain>
    </source>
</reference>
<feature type="region of interest" description="Disordered" evidence="1">
    <location>
        <begin position="136"/>
        <end position="179"/>
    </location>
</feature>
<evidence type="ECO:0000256" key="1">
    <source>
        <dbReference type="SAM" id="MobiDB-lite"/>
    </source>
</evidence>
<dbReference type="Proteomes" id="UP000826254">
    <property type="component" value="Chromosome"/>
</dbReference>
<dbReference type="AlphaFoldDB" id="A0A8T8WFK8"/>
<dbReference type="KEGG" id="hmp:K6T50_05630"/>
<keyword evidence="3" id="KW-1185">Reference proteome</keyword>
<feature type="compositionally biased region" description="Low complexity" evidence="1">
    <location>
        <begin position="147"/>
        <end position="179"/>
    </location>
</feature>
<dbReference type="EMBL" id="CP081958">
    <property type="protein sequence ID" value="QZP38620.1"/>
    <property type="molecule type" value="Genomic_DNA"/>
</dbReference>
<sequence>MYRRTVLAAATATLAGCGLSPSPPTTDGYPETPPNAFFAFEWNPDDDEYVVEFARGNRLTADNTGALAVVVDPVDDGDPVERLWVGAPDADPGGGDFGEPLTAFPLAPDAQLRVPVDSPGTVRVVWTDPEAERSRAVGRWRIESQPTPASEPETETATATKTATETKTATTTATAAEER</sequence>
<gene>
    <name evidence="2" type="ORF">K6T50_05630</name>
</gene>
<evidence type="ECO:0000313" key="3">
    <source>
        <dbReference type="Proteomes" id="UP000826254"/>
    </source>
</evidence>
<dbReference type="RefSeq" id="WP_222608419.1">
    <property type="nucleotide sequence ID" value="NZ_CP081958.1"/>
</dbReference>
<proteinExistence type="predicted"/>
<accession>A0A8T8WFK8</accession>
<dbReference type="PROSITE" id="PS51257">
    <property type="entry name" value="PROKAR_LIPOPROTEIN"/>
    <property type="match status" value="1"/>
</dbReference>
<name>A0A8T8WFK8_9EURY</name>
<organism evidence="2 3">
    <name type="scientific">Halobaculum magnesiiphilum</name>
    <dbReference type="NCBI Taxonomy" id="1017351"/>
    <lineage>
        <taxon>Archaea</taxon>
        <taxon>Methanobacteriati</taxon>
        <taxon>Methanobacteriota</taxon>
        <taxon>Stenosarchaea group</taxon>
        <taxon>Halobacteria</taxon>
        <taxon>Halobacteriales</taxon>
        <taxon>Haloferacaceae</taxon>
        <taxon>Halobaculum</taxon>
    </lineage>
</organism>
<dbReference type="GeneID" id="67177602"/>
<evidence type="ECO:0000313" key="2">
    <source>
        <dbReference type="EMBL" id="QZP38620.1"/>
    </source>
</evidence>
<evidence type="ECO:0008006" key="4">
    <source>
        <dbReference type="Google" id="ProtNLM"/>
    </source>
</evidence>
<protein>
    <recommendedName>
        <fullName evidence="4">Lipoprotein</fullName>
    </recommendedName>
</protein>